<feature type="compositionally biased region" description="Basic and acidic residues" evidence="1">
    <location>
        <begin position="340"/>
        <end position="349"/>
    </location>
</feature>
<gene>
    <name evidence="3" type="primary">LOC115629169</name>
</gene>
<evidence type="ECO:0000313" key="2">
    <source>
        <dbReference type="Proteomes" id="UP000504634"/>
    </source>
</evidence>
<feature type="region of interest" description="Disordered" evidence="1">
    <location>
        <begin position="129"/>
        <end position="152"/>
    </location>
</feature>
<keyword evidence="2" id="KW-1185">Reference proteome</keyword>
<sequence length="465" mass="53977">MSYIPPDVIETARPYFDSLEAVNKNKRRKTAETDVYHTSTCAVNTNRIYIEKVHSMHTNRSNTEITVTVLYRNVNNYLGSNQSVVVKQPAASSNDSPRKRLLSTKSTQRILRRSRLNALNNAFRNTEMSKKRHTVKNHSTRQQPNQKELQKESAINTQIDQIDQITQSEDYKIAEAYDSGVQVDAQKLHFTESDGQLSNRIRTNSGPLPESCFTISYGAAPEATAKRLNQQLLEKQRLIEQITQRSQREKGKKSNGNRGQLQKQPHLQLLVQQLKLQQHLSLQQRQQQLERQQRHQEWNGQEQRAERRRQQVKHLQAELQAIKQQLQALEDQAKYDPPLIERKQQDHGRVRPSQGPEQPRCFPSTKVRESVTRIKGQLNDVLFLSRTLLWVLLCVTIRSMFKLYHRATHLPDLVQALIWLAVLGASIALGISKNMGEYLEELYRNPTRLFTPQQNKISKPWYHFT</sequence>
<reference evidence="3" key="1">
    <citation type="submission" date="2025-08" db="UniProtKB">
        <authorList>
            <consortium name="RefSeq"/>
        </authorList>
    </citation>
    <scope>IDENTIFICATION</scope>
    <source>
        <strain evidence="3">11010-0011.00</strain>
        <tissue evidence="3">Whole body</tissue>
    </source>
</reference>
<evidence type="ECO:0000256" key="1">
    <source>
        <dbReference type="SAM" id="MobiDB-lite"/>
    </source>
</evidence>
<feature type="region of interest" description="Disordered" evidence="1">
    <location>
        <begin position="340"/>
        <end position="364"/>
    </location>
</feature>
<proteinExistence type="predicted"/>
<name>A0A6J2U2P5_DROLE</name>
<dbReference type="Proteomes" id="UP000504634">
    <property type="component" value="Unplaced"/>
</dbReference>
<feature type="region of interest" description="Disordered" evidence="1">
    <location>
        <begin position="287"/>
        <end position="310"/>
    </location>
</feature>
<dbReference type="AlphaFoldDB" id="A0A6J2U2P5"/>
<evidence type="ECO:0000313" key="3">
    <source>
        <dbReference type="RefSeq" id="XP_030381402.1"/>
    </source>
</evidence>
<feature type="compositionally biased region" description="Basic residues" evidence="1">
    <location>
        <begin position="130"/>
        <end position="139"/>
    </location>
</feature>
<protein>
    <submittedName>
        <fullName evidence="3">Uncharacterized protein LOC115629169</fullName>
    </submittedName>
</protein>
<dbReference type="RefSeq" id="XP_030381402.1">
    <property type="nucleotide sequence ID" value="XM_030525542.1"/>
</dbReference>
<feature type="compositionally biased region" description="Basic and acidic residues" evidence="1">
    <location>
        <begin position="291"/>
        <end position="309"/>
    </location>
</feature>
<feature type="region of interest" description="Disordered" evidence="1">
    <location>
        <begin position="242"/>
        <end position="263"/>
    </location>
</feature>
<dbReference type="GeneID" id="115629169"/>
<organism evidence="2 3">
    <name type="scientific">Drosophila lebanonensis</name>
    <name type="common">Fruit fly</name>
    <name type="synonym">Scaptodrosophila lebanonensis</name>
    <dbReference type="NCBI Taxonomy" id="7225"/>
    <lineage>
        <taxon>Eukaryota</taxon>
        <taxon>Metazoa</taxon>
        <taxon>Ecdysozoa</taxon>
        <taxon>Arthropoda</taxon>
        <taxon>Hexapoda</taxon>
        <taxon>Insecta</taxon>
        <taxon>Pterygota</taxon>
        <taxon>Neoptera</taxon>
        <taxon>Endopterygota</taxon>
        <taxon>Diptera</taxon>
        <taxon>Brachycera</taxon>
        <taxon>Muscomorpha</taxon>
        <taxon>Ephydroidea</taxon>
        <taxon>Drosophilidae</taxon>
        <taxon>Scaptodrosophila</taxon>
    </lineage>
</organism>
<accession>A0A6J2U2P5</accession>